<gene>
    <name evidence="2" type="ORF">KEG57_07845</name>
</gene>
<evidence type="ECO:0000313" key="2">
    <source>
        <dbReference type="EMBL" id="MDC3980399.1"/>
    </source>
</evidence>
<protein>
    <submittedName>
        <fullName evidence="2">Uncharacterized protein</fullName>
    </submittedName>
</protein>
<feature type="region of interest" description="Disordered" evidence="1">
    <location>
        <begin position="1"/>
        <end position="22"/>
    </location>
</feature>
<accession>A0A9X3WYB9</accession>
<evidence type="ECO:0000256" key="1">
    <source>
        <dbReference type="SAM" id="MobiDB-lite"/>
    </source>
</evidence>
<dbReference type="EMBL" id="JAGTJJ010000002">
    <property type="protein sequence ID" value="MDC3980399.1"/>
    <property type="molecule type" value="Genomic_DNA"/>
</dbReference>
<reference evidence="2 3" key="1">
    <citation type="submission" date="2021-04" db="EMBL/GenBank/DDBJ databases">
        <title>Genome analysis of Polyangium sp.</title>
        <authorList>
            <person name="Li Y."/>
            <person name="Wang J."/>
        </authorList>
    </citation>
    <scope>NUCLEOTIDE SEQUENCE [LARGE SCALE GENOMIC DNA]</scope>
    <source>
        <strain evidence="2 3">SDU14</strain>
    </source>
</reference>
<sequence length="131" mass="14296">MADERRSTPAGTSKISPEFRRRLTGFPRGERVRAVVLLKTEIEGGGRRRNRQEIMEATKTAARMVMAELEPLLSATGGHFLADSPDALGSVPVEATPEGLEALSTNEKVRAILEDQPIALYTPATGRRSRP</sequence>
<dbReference type="Proteomes" id="UP001151081">
    <property type="component" value="Unassembled WGS sequence"/>
</dbReference>
<comment type="caution">
    <text evidence="2">The sequence shown here is derived from an EMBL/GenBank/DDBJ whole genome shotgun (WGS) entry which is preliminary data.</text>
</comment>
<evidence type="ECO:0000313" key="3">
    <source>
        <dbReference type="Proteomes" id="UP001151081"/>
    </source>
</evidence>
<organism evidence="2 3">
    <name type="scientific">Polyangium jinanense</name>
    <dbReference type="NCBI Taxonomy" id="2829994"/>
    <lineage>
        <taxon>Bacteria</taxon>
        <taxon>Pseudomonadati</taxon>
        <taxon>Myxococcota</taxon>
        <taxon>Polyangia</taxon>
        <taxon>Polyangiales</taxon>
        <taxon>Polyangiaceae</taxon>
        <taxon>Polyangium</taxon>
    </lineage>
</organism>
<keyword evidence="3" id="KW-1185">Reference proteome</keyword>
<dbReference type="RefSeq" id="WP_272417437.1">
    <property type="nucleotide sequence ID" value="NZ_JAGTJJ010000002.1"/>
</dbReference>
<proteinExistence type="predicted"/>
<dbReference type="AlphaFoldDB" id="A0A9X3WYB9"/>
<name>A0A9X3WYB9_9BACT</name>